<accession>A0A8S0RMV4</accession>
<gene>
    <name evidence="8" type="ORF">OLEA9_A005083</name>
</gene>
<feature type="compositionally biased region" description="Basic and acidic residues" evidence="6">
    <location>
        <begin position="107"/>
        <end position="125"/>
    </location>
</feature>
<keyword evidence="9" id="KW-1185">Reference proteome</keyword>
<keyword evidence="3" id="KW-0328">Glycosyltransferase</keyword>
<sequence length="140" mass="16390">MASTAPALKRSESIADSMPEALRQSRYHMKRCFAKYIGKGKRLMKLHHLMGEMDQVIDDKAEKTQLLDGLLGYILCTTQCYKKQAKQRYIQTFYNLQFRNLAKNLLAKKEETPQREPKQQKETKQPSRRSSQSRFRLFGS</sequence>
<evidence type="ECO:0000313" key="9">
    <source>
        <dbReference type="Proteomes" id="UP000594638"/>
    </source>
</evidence>
<feature type="domain" description="Sucrose synthase N-terminal" evidence="7">
    <location>
        <begin position="10"/>
        <end position="79"/>
    </location>
</feature>
<dbReference type="PANTHER" id="PTHR45839:SF4">
    <property type="entry name" value="SUCROSE SYNTHASE 5"/>
    <property type="match status" value="1"/>
</dbReference>
<proteinExistence type="inferred from homology"/>
<dbReference type="AlphaFoldDB" id="A0A8S0RMV4"/>
<evidence type="ECO:0000256" key="6">
    <source>
        <dbReference type="SAM" id="MobiDB-lite"/>
    </source>
</evidence>
<dbReference type="Gene3D" id="3.10.450.330">
    <property type="match status" value="1"/>
</dbReference>
<dbReference type="InterPro" id="IPR056735">
    <property type="entry name" value="SUS_N"/>
</dbReference>
<dbReference type="PANTHER" id="PTHR45839">
    <property type="match status" value="1"/>
</dbReference>
<dbReference type="InterPro" id="IPR012820">
    <property type="entry name" value="Sucrose_synthase_pln/cyn"/>
</dbReference>
<evidence type="ECO:0000313" key="8">
    <source>
        <dbReference type="EMBL" id="CAA2980297.1"/>
    </source>
</evidence>
<comment type="caution">
    <text evidence="8">The sequence shown here is derived from an EMBL/GenBank/DDBJ whole genome shotgun (WGS) entry which is preliminary data.</text>
</comment>
<keyword evidence="4" id="KW-0808">Transferase</keyword>
<reference evidence="8 9" key="1">
    <citation type="submission" date="2019-12" db="EMBL/GenBank/DDBJ databases">
        <authorList>
            <person name="Alioto T."/>
            <person name="Alioto T."/>
            <person name="Gomez Garrido J."/>
        </authorList>
    </citation>
    <scope>NUCLEOTIDE SEQUENCE [LARGE SCALE GENOMIC DNA]</scope>
</reference>
<evidence type="ECO:0000256" key="1">
    <source>
        <dbReference type="ARBA" id="ARBA00005894"/>
    </source>
</evidence>
<dbReference type="EC" id="2.4.1.13" evidence="2"/>
<dbReference type="OrthoDB" id="1721603at2759"/>
<dbReference type="EMBL" id="CACTIH010003644">
    <property type="protein sequence ID" value="CAA2980297.1"/>
    <property type="molecule type" value="Genomic_DNA"/>
</dbReference>
<dbReference type="Proteomes" id="UP000594638">
    <property type="component" value="Unassembled WGS sequence"/>
</dbReference>
<feature type="compositionally biased region" description="Low complexity" evidence="6">
    <location>
        <begin position="128"/>
        <end position="140"/>
    </location>
</feature>
<dbReference type="GO" id="GO:0016157">
    <property type="term" value="F:sucrose synthase activity"/>
    <property type="evidence" value="ECO:0007669"/>
    <property type="project" value="UniProtKB-EC"/>
</dbReference>
<evidence type="ECO:0000259" key="7">
    <source>
        <dbReference type="Pfam" id="PF24861"/>
    </source>
</evidence>
<dbReference type="GO" id="GO:0005985">
    <property type="term" value="P:sucrose metabolic process"/>
    <property type="evidence" value="ECO:0007669"/>
    <property type="project" value="InterPro"/>
</dbReference>
<evidence type="ECO:0000256" key="2">
    <source>
        <dbReference type="ARBA" id="ARBA00012540"/>
    </source>
</evidence>
<comment type="similarity">
    <text evidence="1">Belongs to the glycosyltransferase 1 family. Plant sucrose synthase subfamily.</text>
</comment>
<name>A0A8S0RMV4_OLEEU</name>
<evidence type="ECO:0000256" key="5">
    <source>
        <dbReference type="ARBA" id="ARBA00049030"/>
    </source>
</evidence>
<dbReference type="Pfam" id="PF24861">
    <property type="entry name" value="SUS_N"/>
    <property type="match status" value="1"/>
</dbReference>
<protein>
    <recommendedName>
        <fullName evidence="2">sucrose synthase</fullName>
        <ecNumber evidence="2">2.4.1.13</ecNumber>
    </recommendedName>
</protein>
<dbReference type="Gramene" id="OE9A005083T1">
    <property type="protein sequence ID" value="OE9A005083C1"/>
    <property type="gene ID" value="OE9A005083"/>
</dbReference>
<organism evidence="8 9">
    <name type="scientific">Olea europaea subsp. europaea</name>
    <dbReference type="NCBI Taxonomy" id="158383"/>
    <lineage>
        <taxon>Eukaryota</taxon>
        <taxon>Viridiplantae</taxon>
        <taxon>Streptophyta</taxon>
        <taxon>Embryophyta</taxon>
        <taxon>Tracheophyta</taxon>
        <taxon>Spermatophyta</taxon>
        <taxon>Magnoliopsida</taxon>
        <taxon>eudicotyledons</taxon>
        <taxon>Gunneridae</taxon>
        <taxon>Pentapetalae</taxon>
        <taxon>asterids</taxon>
        <taxon>lamiids</taxon>
        <taxon>Lamiales</taxon>
        <taxon>Oleaceae</taxon>
        <taxon>Oleeae</taxon>
        <taxon>Olea</taxon>
    </lineage>
</organism>
<evidence type="ECO:0000256" key="3">
    <source>
        <dbReference type="ARBA" id="ARBA00022676"/>
    </source>
</evidence>
<evidence type="ECO:0000256" key="4">
    <source>
        <dbReference type="ARBA" id="ARBA00022679"/>
    </source>
</evidence>
<comment type="catalytic activity">
    <reaction evidence="5">
        <text>an NDP-alpha-D-glucose + D-fructose = a ribonucleoside 5'-diphosphate + sucrose + H(+)</text>
        <dbReference type="Rhea" id="RHEA:16241"/>
        <dbReference type="ChEBI" id="CHEBI:15378"/>
        <dbReference type="ChEBI" id="CHEBI:17992"/>
        <dbReference type="ChEBI" id="CHEBI:37721"/>
        <dbReference type="ChEBI" id="CHEBI:57930"/>
        <dbReference type="ChEBI" id="CHEBI:76533"/>
        <dbReference type="EC" id="2.4.1.13"/>
    </reaction>
</comment>
<feature type="region of interest" description="Disordered" evidence="6">
    <location>
        <begin position="107"/>
        <end position="140"/>
    </location>
</feature>